<dbReference type="SUPFAM" id="SSF57256">
    <property type="entry name" value="Elafin-like"/>
    <property type="match status" value="2"/>
</dbReference>
<keyword evidence="1" id="KW-0732">Signal</keyword>
<sequence length="167" mass="17642">MYHASLLLAAFITHTIAQNTPAPFVKAGVCPWLVGTPISNSISICNVDNDCKDAMKCCPTLIGRYCLQPDANARKCPDGSLAVRTCTTDSNCADSQTCYRGICCPKSSGGNPSLPTLPTLPGNCPTLVLPSPTYAVKNDNLCENDANCSNGRKCCPTLLGKRCLLPS</sequence>
<gene>
    <name evidence="3" type="ORF">M513_05599</name>
    <name evidence="4" type="ORF">M514_05599</name>
</gene>
<dbReference type="Proteomes" id="UP000030764">
    <property type="component" value="Unassembled WGS sequence"/>
</dbReference>
<protein>
    <recommendedName>
        <fullName evidence="2">WAP domain-containing protein</fullName>
    </recommendedName>
</protein>
<dbReference type="Proteomes" id="UP000030758">
    <property type="component" value="Unassembled WGS sequence"/>
</dbReference>
<dbReference type="Gene3D" id="4.10.75.10">
    <property type="entry name" value="Elafin-like"/>
    <property type="match status" value="2"/>
</dbReference>
<evidence type="ECO:0000256" key="1">
    <source>
        <dbReference type="SAM" id="SignalP"/>
    </source>
</evidence>
<accession>A0A085NQU0</accession>
<dbReference type="InterPro" id="IPR036645">
    <property type="entry name" value="Elafin-like_sf"/>
</dbReference>
<dbReference type="EMBL" id="KL367480">
    <property type="protein sequence ID" value="KFD71836.1"/>
    <property type="molecule type" value="Genomic_DNA"/>
</dbReference>
<reference evidence="4 5" key="1">
    <citation type="journal article" date="2014" name="Nat. Genet.">
        <title>Genome and transcriptome of the porcine whipworm Trichuris suis.</title>
        <authorList>
            <person name="Jex A.R."/>
            <person name="Nejsum P."/>
            <person name="Schwarz E.M."/>
            <person name="Hu L."/>
            <person name="Young N.D."/>
            <person name="Hall R.S."/>
            <person name="Korhonen P.K."/>
            <person name="Liao S."/>
            <person name="Thamsborg S."/>
            <person name="Xia J."/>
            <person name="Xu P."/>
            <person name="Wang S."/>
            <person name="Scheerlinck J.P."/>
            <person name="Hofmann A."/>
            <person name="Sternberg P.W."/>
            <person name="Wang J."/>
            <person name="Gasser R.B."/>
        </authorList>
    </citation>
    <scope>NUCLEOTIDE SEQUENCE [LARGE SCALE GENOMIC DNA]</scope>
    <source>
        <strain evidence="4">DCEP-RM93F</strain>
        <strain evidence="3">DCEP-RM93M</strain>
    </source>
</reference>
<dbReference type="GO" id="GO:0005576">
    <property type="term" value="C:extracellular region"/>
    <property type="evidence" value="ECO:0007669"/>
    <property type="project" value="InterPro"/>
</dbReference>
<feature type="domain" description="WAP" evidence="2">
    <location>
        <begin position="23"/>
        <end position="70"/>
    </location>
</feature>
<dbReference type="AlphaFoldDB" id="A0A085NQU0"/>
<keyword evidence="5" id="KW-1185">Reference proteome</keyword>
<dbReference type="Pfam" id="PF00095">
    <property type="entry name" value="WAP"/>
    <property type="match status" value="2"/>
</dbReference>
<dbReference type="GO" id="GO:0030414">
    <property type="term" value="F:peptidase inhibitor activity"/>
    <property type="evidence" value="ECO:0007669"/>
    <property type="project" value="InterPro"/>
</dbReference>
<evidence type="ECO:0000313" key="5">
    <source>
        <dbReference type="Proteomes" id="UP000030764"/>
    </source>
</evidence>
<dbReference type="SMART" id="SM00217">
    <property type="entry name" value="WAP"/>
    <property type="match status" value="2"/>
</dbReference>
<dbReference type="InterPro" id="IPR006150">
    <property type="entry name" value="Cys_repeat_1"/>
</dbReference>
<dbReference type="EMBL" id="KL363216">
    <property type="protein sequence ID" value="KFD53493.1"/>
    <property type="molecule type" value="Genomic_DNA"/>
</dbReference>
<feature type="signal peptide" evidence="1">
    <location>
        <begin position="1"/>
        <end position="17"/>
    </location>
</feature>
<evidence type="ECO:0000313" key="3">
    <source>
        <dbReference type="EMBL" id="KFD53493.1"/>
    </source>
</evidence>
<name>A0A085NQU0_9BILA</name>
<dbReference type="PROSITE" id="PS51390">
    <property type="entry name" value="WAP"/>
    <property type="match status" value="2"/>
</dbReference>
<organism evidence="4">
    <name type="scientific">Trichuris suis</name>
    <name type="common">pig whipworm</name>
    <dbReference type="NCBI Taxonomy" id="68888"/>
    <lineage>
        <taxon>Eukaryota</taxon>
        <taxon>Metazoa</taxon>
        <taxon>Ecdysozoa</taxon>
        <taxon>Nematoda</taxon>
        <taxon>Enoplea</taxon>
        <taxon>Dorylaimia</taxon>
        <taxon>Trichinellida</taxon>
        <taxon>Trichuridae</taxon>
        <taxon>Trichuris</taxon>
    </lineage>
</organism>
<dbReference type="MEROPS" id="I17.003"/>
<evidence type="ECO:0000313" key="4">
    <source>
        <dbReference type="EMBL" id="KFD71836.1"/>
    </source>
</evidence>
<proteinExistence type="predicted"/>
<feature type="chain" id="PRO_5010405440" description="WAP domain-containing protein" evidence="1">
    <location>
        <begin position="18"/>
        <end position="167"/>
    </location>
</feature>
<evidence type="ECO:0000259" key="2">
    <source>
        <dbReference type="PROSITE" id="PS51390"/>
    </source>
</evidence>
<dbReference type="SMART" id="SM00289">
    <property type="entry name" value="WR1"/>
    <property type="match status" value="1"/>
</dbReference>
<feature type="domain" description="WAP" evidence="2">
    <location>
        <begin position="117"/>
        <end position="167"/>
    </location>
</feature>
<dbReference type="InterPro" id="IPR008197">
    <property type="entry name" value="WAP_dom"/>
</dbReference>